<organism evidence="1 2">
    <name type="scientific">Microdochium trichocladiopsis</name>
    <dbReference type="NCBI Taxonomy" id="1682393"/>
    <lineage>
        <taxon>Eukaryota</taxon>
        <taxon>Fungi</taxon>
        <taxon>Dikarya</taxon>
        <taxon>Ascomycota</taxon>
        <taxon>Pezizomycotina</taxon>
        <taxon>Sordariomycetes</taxon>
        <taxon>Xylariomycetidae</taxon>
        <taxon>Xylariales</taxon>
        <taxon>Microdochiaceae</taxon>
        <taxon>Microdochium</taxon>
    </lineage>
</organism>
<sequence>MAQQAAQIDQMSAQALARKTKKIPNDVSSTNLQDLCDSSRNQLYSEMRNIWQNEIQSSRFKNWSNRSLALLTVITKDIKEMQIEIEKRARCLSTLDLIKFYIVALCGVIPSQGKMQGILLLEIFSEQIQTFAAATKTVVLVGADCPPGLSEPRCKYESADEAAMRLGSIWTQHNNLSKMEFGWNIVQSHVCSNLAREW</sequence>
<evidence type="ECO:0000313" key="2">
    <source>
        <dbReference type="Proteomes" id="UP000756346"/>
    </source>
</evidence>
<gene>
    <name evidence="1" type="ORF">B0I36DRAFT_356596</name>
</gene>
<dbReference type="EMBL" id="JAGTJQ010000017">
    <property type="protein sequence ID" value="KAH7010697.1"/>
    <property type="molecule type" value="Genomic_DNA"/>
</dbReference>
<protein>
    <submittedName>
        <fullName evidence="1">Uncharacterized protein</fullName>
    </submittedName>
</protein>
<reference evidence="1" key="1">
    <citation type="journal article" date="2021" name="Nat. Commun.">
        <title>Genetic determinants of endophytism in the Arabidopsis root mycobiome.</title>
        <authorList>
            <person name="Mesny F."/>
            <person name="Miyauchi S."/>
            <person name="Thiergart T."/>
            <person name="Pickel B."/>
            <person name="Atanasova L."/>
            <person name="Karlsson M."/>
            <person name="Huettel B."/>
            <person name="Barry K.W."/>
            <person name="Haridas S."/>
            <person name="Chen C."/>
            <person name="Bauer D."/>
            <person name="Andreopoulos W."/>
            <person name="Pangilinan J."/>
            <person name="LaButti K."/>
            <person name="Riley R."/>
            <person name="Lipzen A."/>
            <person name="Clum A."/>
            <person name="Drula E."/>
            <person name="Henrissat B."/>
            <person name="Kohler A."/>
            <person name="Grigoriev I.V."/>
            <person name="Martin F.M."/>
            <person name="Hacquard S."/>
        </authorList>
    </citation>
    <scope>NUCLEOTIDE SEQUENCE</scope>
    <source>
        <strain evidence="1">MPI-CAGE-CH-0230</strain>
    </source>
</reference>
<evidence type="ECO:0000313" key="1">
    <source>
        <dbReference type="EMBL" id="KAH7010697.1"/>
    </source>
</evidence>
<dbReference type="GeneID" id="70187195"/>
<comment type="caution">
    <text evidence="1">The sequence shown here is derived from an EMBL/GenBank/DDBJ whole genome shotgun (WGS) entry which is preliminary data.</text>
</comment>
<accession>A0A9P9BI74</accession>
<name>A0A9P9BI74_9PEZI</name>
<proteinExistence type="predicted"/>
<keyword evidence="2" id="KW-1185">Reference proteome</keyword>
<dbReference type="Proteomes" id="UP000756346">
    <property type="component" value="Unassembled WGS sequence"/>
</dbReference>
<dbReference type="AlphaFoldDB" id="A0A9P9BI74"/>
<dbReference type="RefSeq" id="XP_046004228.1">
    <property type="nucleotide sequence ID" value="XM_046157649.1"/>
</dbReference>